<dbReference type="PROSITE" id="PS50258">
    <property type="entry name" value="LNR"/>
    <property type="match status" value="1"/>
</dbReference>
<evidence type="ECO:0000256" key="18">
    <source>
        <dbReference type="SAM" id="MobiDB-lite"/>
    </source>
</evidence>
<dbReference type="InterPro" id="IPR018097">
    <property type="entry name" value="EGF_Ca-bd_CS"/>
</dbReference>
<feature type="disulfide bond" evidence="17">
    <location>
        <begin position="125"/>
        <end position="135"/>
    </location>
</feature>
<dbReference type="GO" id="GO:0030154">
    <property type="term" value="P:cell differentiation"/>
    <property type="evidence" value="ECO:0007669"/>
    <property type="project" value="UniProtKB-KW"/>
</dbReference>
<dbReference type="InterPro" id="IPR000800">
    <property type="entry name" value="Notch_dom"/>
</dbReference>
<gene>
    <name evidence="23" type="ORF">MGAL_10B057730</name>
</gene>
<dbReference type="EMBL" id="UYJE01009738">
    <property type="protein sequence ID" value="VDI76201.1"/>
    <property type="molecule type" value="Genomic_DNA"/>
</dbReference>
<keyword evidence="5" id="KW-0677">Repeat</keyword>
<dbReference type="SUPFAM" id="SSF90193">
    <property type="entry name" value="Notch domain"/>
    <property type="match status" value="2"/>
</dbReference>
<keyword evidence="13" id="KW-0010">Activator</keyword>
<dbReference type="InterPro" id="IPR000152">
    <property type="entry name" value="EGF-type_Asp/Asn_hydroxyl_site"/>
</dbReference>
<dbReference type="PROSITE" id="PS01186">
    <property type="entry name" value="EGF_2"/>
    <property type="match status" value="1"/>
</dbReference>
<dbReference type="GO" id="GO:0005044">
    <property type="term" value="F:scavenger receptor activity"/>
    <property type="evidence" value="ECO:0007669"/>
    <property type="project" value="InterPro"/>
</dbReference>
<evidence type="ECO:0000256" key="20">
    <source>
        <dbReference type="SAM" id="SignalP"/>
    </source>
</evidence>
<keyword evidence="14" id="KW-0804">Transcription</keyword>
<keyword evidence="9" id="KW-0805">Transcription regulation</keyword>
<dbReference type="Gene3D" id="4.10.470.20">
    <property type="match status" value="2"/>
</dbReference>
<evidence type="ECO:0000256" key="3">
    <source>
        <dbReference type="ARBA" id="ARBA00022536"/>
    </source>
</evidence>
<evidence type="ECO:0000256" key="17">
    <source>
        <dbReference type="PROSITE-ProRule" id="PRU00076"/>
    </source>
</evidence>
<keyword evidence="16" id="KW-0539">Nucleus</keyword>
<evidence type="ECO:0000256" key="13">
    <source>
        <dbReference type="ARBA" id="ARBA00023159"/>
    </source>
</evidence>
<feature type="disulfide bond" evidence="17">
    <location>
        <begin position="299"/>
        <end position="308"/>
    </location>
</feature>
<evidence type="ECO:0000256" key="8">
    <source>
        <dbReference type="ARBA" id="ARBA00022989"/>
    </source>
</evidence>
<evidence type="ECO:0000256" key="19">
    <source>
        <dbReference type="SAM" id="Phobius"/>
    </source>
</evidence>
<keyword evidence="20" id="KW-0732">Signal</keyword>
<feature type="disulfide bond" evidence="17">
    <location>
        <begin position="242"/>
        <end position="259"/>
    </location>
</feature>
<comment type="caution">
    <text evidence="17">Lacks conserved residue(s) required for the propagation of feature annotation.</text>
</comment>
<keyword evidence="7" id="KW-0914">Notch signaling pathway</keyword>
<dbReference type="InterPro" id="IPR000742">
    <property type="entry name" value="EGF"/>
</dbReference>
<evidence type="ECO:0000256" key="16">
    <source>
        <dbReference type="ARBA" id="ARBA00023242"/>
    </source>
</evidence>
<dbReference type="OrthoDB" id="6065504at2759"/>
<evidence type="ECO:0000256" key="15">
    <source>
        <dbReference type="ARBA" id="ARBA00023180"/>
    </source>
</evidence>
<protein>
    <submittedName>
        <fullName evidence="23">Uncharacterized protein</fullName>
    </submittedName>
</protein>
<organism evidence="23 24">
    <name type="scientific">Mytilus galloprovincialis</name>
    <name type="common">Mediterranean mussel</name>
    <dbReference type="NCBI Taxonomy" id="29158"/>
    <lineage>
        <taxon>Eukaryota</taxon>
        <taxon>Metazoa</taxon>
        <taxon>Spiralia</taxon>
        <taxon>Lophotrochozoa</taxon>
        <taxon>Mollusca</taxon>
        <taxon>Bivalvia</taxon>
        <taxon>Autobranchia</taxon>
        <taxon>Pteriomorphia</taxon>
        <taxon>Mytilida</taxon>
        <taxon>Mytiloidea</taxon>
        <taxon>Mytilidae</taxon>
        <taxon>Mytilinae</taxon>
        <taxon>Mytilus</taxon>
    </lineage>
</organism>
<comment type="caution">
    <text evidence="23">The sequence shown here is derived from an EMBL/GenBank/DDBJ whole genome shotgun (WGS) entry which is preliminary data.</text>
</comment>
<feature type="chain" id="PRO_5032375433" evidence="20">
    <location>
        <begin position="25"/>
        <end position="1010"/>
    </location>
</feature>
<evidence type="ECO:0000256" key="12">
    <source>
        <dbReference type="ARBA" id="ARBA00023157"/>
    </source>
</evidence>
<dbReference type="PROSITE" id="PS01187">
    <property type="entry name" value="EGF_CA"/>
    <property type="match status" value="1"/>
</dbReference>
<feature type="compositionally biased region" description="Low complexity" evidence="18">
    <location>
        <begin position="996"/>
        <end position="1010"/>
    </location>
</feature>
<dbReference type="SMART" id="SM00181">
    <property type="entry name" value="EGF"/>
    <property type="match status" value="8"/>
</dbReference>
<dbReference type="GO" id="GO:0005886">
    <property type="term" value="C:plasma membrane"/>
    <property type="evidence" value="ECO:0007669"/>
    <property type="project" value="UniProtKB-SubCell"/>
</dbReference>
<feature type="region of interest" description="Disordered" evidence="18">
    <location>
        <begin position="853"/>
        <end position="1010"/>
    </location>
</feature>
<evidence type="ECO:0000313" key="23">
    <source>
        <dbReference type="EMBL" id="VDI76201.1"/>
    </source>
</evidence>
<dbReference type="PROSITE" id="PS50026">
    <property type="entry name" value="EGF_3"/>
    <property type="match status" value="4"/>
</dbReference>
<feature type="disulfide bond" evidence="17">
    <location>
        <begin position="183"/>
        <end position="192"/>
    </location>
</feature>
<accession>A0A8B6HB05</accession>
<evidence type="ECO:0000256" key="7">
    <source>
        <dbReference type="ARBA" id="ARBA00022976"/>
    </source>
</evidence>
<dbReference type="SMART" id="SM00179">
    <property type="entry name" value="EGF_CA"/>
    <property type="match status" value="2"/>
</dbReference>
<keyword evidence="8 19" id="KW-1133">Transmembrane helix</keyword>
<evidence type="ECO:0000259" key="21">
    <source>
        <dbReference type="PROSITE" id="PS50026"/>
    </source>
</evidence>
<dbReference type="PROSITE" id="PS00010">
    <property type="entry name" value="ASX_HYDROXYL"/>
    <property type="match status" value="1"/>
</dbReference>
<dbReference type="Gene3D" id="2.170.300.10">
    <property type="entry name" value="Tie2 ligand-binding domain superfamily"/>
    <property type="match status" value="1"/>
</dbReference>
<evidence type="ECO:0000256" key="14">
    <source>
        <dbReference type="ARBA" id="ARBA00023163"/>
    </source>
</evidence>
<feature type="compositionally biased region" description="Low complexity" evidence="18">
    <location>
        <begin position="944"/>
        <end position="954"/>
    </location>
</feature>
<feature type="transmembrane region" description="Helical" evidence="19">
    <location>
        <begin position="776"/>
        <end position="798"/>
    </location>
</feature>
<proteinExistence type="predicted"/>
<dbReference type="GO" id="GO:0005634">
    <property type="term" value="C:nucleus"/>
    <property type="evidence" value="ECO:0007669"/>
    <property type="project" value="UniProtKB-SubCell"/>
</dbReference>
<feature type="disulfide bond" evidence="17">
    <location>
        <begin position="147"/>
        <end position="156"/>
    </location>
</feature>
<keyword evidence="11 19" id="KW-0472">Membrane</keyword>
<evidence type="ECO:0000256" key="9">
    <source>
        <dbReference type="ARBA" id="ARBA00023015"/>
    </source>
</evidence>
<feature type="domain" description="LNR" evidence="22">
    <location>
        <begin position="356"/>
        <end position="399"/>
    </location>
</feature>
<dbReference type="InterPro" id="IPR042635">
    <property type="entry name" value="MEGF10/SREC1/2-like"/>
</dbReference>
<feature type="domain" description="EGF-like" evidence="21">
    <location>
        <begin position="273"/>
        <end position="309"/>
    </location>
</feature>
<feature type="disulfide bond" evidence="17">
    <location>
        <begin position="261"/>
        <end position="270"/>
    </location>
</feature>
<dbReference type="GO" id="GO:0007219">
    <property type="term" value="P:Notch signaling pathway"/>
    <property type="evidence" value="ECO:0007669"/>
    <property type="project" value="UniProtKB-KW"/>
</dbReference>
<dbReference type="InterPro" id="IPR001881">
    <property type="entry name" value="EGF-like_Ca-bd_dom"/>
</dbReference>
<keyword evidence="4 19" id="KW-0812">Transmembrane</keyword>
<name>A0A8B6HB05_MYTGA</name>
<dbReference type="AlphaFoldDB" id="A0A8B6HB05"/>
<feature type="domain" description="EGF-like" evidence="21">
    <location>
        <begin position="121"/>
        <end position="157"/>
    </location>
</feature>
<dbReference type="InterPro" id="IPR035993">
    <property type="entry name" value="Notch-like_dom_sf"/>
</dbReference>
<evidence type="ECO:0000256" key="5">
    <source>
        <dbReference type="ARBA" id="ARBA00022737"/>
    </source>
</evidence>
<keyword evidence="3 17" id="KW-0245">EGF-like domain</keyword>
<dbReference type="Pfam" id="PF00008">
    <property type="entry name" value="EGF"/>
    <property type="match status" value="1"/>
</dbReference>
<evidence type="ECO:0000259" key="22">
    <source>
        <dbReference type="PROSITE" id="PS50258"/>
    </source>
</evidence>
<dbReference type="SUPFAM" id="SSF57196">
    <property type="entry name" value="EGF/Laminin"/>
    <property type="match status" value="2"/>
</dbReference>
<feature type="domain" description="EGF-like" evidence="21">
    <location>
        <begin position="158"/>
        <end position="193"/>
    </location>
</feature>
<dbReference type="PROSITE" id="PS00022">
    <property type="entry name" value="EGF_1"/>
    <property type="match status" value="3"/>
</dbReference>
<feature type="signal peptide" evidence="20">
    <location>
        <begin position="1"/>
        <end position="24"/>
    </location>
</feature>
<comment type="subcellular location">
    <subcellularLocation>
        <location evidence="2">Cell membrane</location>
        <topology evidence="2">Single-pass type I membrane protein</topology>
    </subcellularLocation>
    <subcellularLocation>
        <location evidence="1">Nucleus</location>
    </subcellularLocation>
</comment>
<keyword evidence="10" id="KW-0040">ANK repeat</keyword>
<evidence type="ECO:0000313" key="24">
    <source>
        <dbReference type="Proteomes" id="UP000596742"/>
    </source>
</evidence>
<dbReference type="PANTHER" id="PTHR24043:SF8">
    <property type="entry name" value="EGF-LIKE DOMAIN-CONTAINING PROTEIN"/>
    <property type="match status" value="1"/>
</dbReference>
<dbReference type="PRINTS" id="PR01452">
    <property type="entry name" value="LNOTCHREPEAT"/>
</dbReference>
<keyword evidence="12 17" id="KW-1015">Disulfide bond</keyword>
<dbReference type="CDD" id="cd00054">
    <property type="entry name" value="EGF_CA"/>
    <property type="match status" value="1"/>
</dbReference>
<dbReference type="Gene3D" id="2.10.25.10">
    <property type="entry name" value="Laminin"/>
    <property type="match status" value="3"/>
</dbReference>
<sequence>MALHITLYVYVSLFILLQIVSCSADTSCNCPYPTYCDGGRCMCRDGFNTTTCTQSTDMCHCSSGEECMYGNCTCAQDVQFSCMMLPLCDSNINISCKHNATCVIKENQPYCLCPSNITDCTPNRCDEQPCPIGECIPRKNNDYNCKCPNGGVGKDCKLNIHCTEGFCTNGGTCFEFQYAKCRCMEGYDGPRCENNHMLSECDQFATRNITTNPISNETECICKPNFKGKTCSLLDCTKQNECVYGLCYSDPSTPQKSKCVCPSGMTGTYCNDDIDECQDTPCSNNGTCENILGSFVCHCPDNSTRKSCDKTLSDCLIPDKCLEVAQDGTCDANCNDLACKFDGGDCILSKDPWDSCKEEKGYCRSLSGNGRCDRTCNNEDCLYDLSDCNKIDNTTCSVNCTEAWGDGQCQPQCNSRVCGYDGSDCIRTGTSSIGTIVVNYFSRSAEGYRSVGRLLSSHSGAYFTFKSQTTPMLMINKEQQKPMSTTSRESKYTAFYDVSNSVNCTTTVGCWNDTESLSRFSAVIYMRNGLLFHHNMMPLTIQNIRACLVGYYGENCDHPCPTHCNNTLECNIATGTCLTGCVEGFWGERCTNQCNEHCEKGGCNGIDGNCTDGACNIGYEGAQCDQKCSVGTYGMNCIQNCSVNCDTDTCDNENGSCTCMAGYKGEDCATGCESGKYGRNCMLDCGMCLNKEACDGVNGKCQSGCEAGYSGEMCNHCEQGKYGKDCKLSCSNCEKELCNPDTGACTHGCTPAYTGKDCKKVLKSGQKQENANSSTIIAVIIVLVILIVVGLAVACILWRRNQEGSYVMDEKLSDQKNISALELQAVHADTEEEPLVAVTPIDKTFPDAKLVIESEGGNQEEDDKQQSDTTRSSKASDFRPESIHGNGPGGVYVGTAENGGIQVEANNSSEIQECKTNEDSPEKDGQQSEPIGVQETSKEDKEQSVQQSADSVSANDNQLPLDDQNENTSKASEKAQESNEGNETVEKPDMNQAEPVTTVDNNGVVNTNQL</sequence>
<dbReference type="Proteomes" id="UP000596742">
    <property type="component" value="Unassembled WGS sequence"/>
</dbReference>
<dbReference type="PANTHER" id="PTHR24043">
    <property type="entry name" value="SCAVENGER RECEPTOR CLASS F"/>
    <property type="match status" value="1"/>
</dbReference>
<evidence type="ECO:0000256" key="4">
    <source>
        <dbReference type="ARBA" id="ARBA00022692"/>
    </source>
</evidence>
<reference evidence="23" key="1">
    <citation type="submission" date="2018-11" db="EMBL/GenBank/DDBJ databases">
        <authorList>
            <person name="Alioto T."/>
            <person name="Alioto T."/>
        </authorList>
    </citation>
    <scope>NUCLEOTIDE SEQUENCE</scope>
</reference>
<feature type="compositionally biased region" description="Basic and acidic residues" evidence="18">
    <location>
        <begin position="912"/>
        <end position="926"/>
    </location>
</feature>
<evidence type="ECO:0000256" key="6">
    <source>
        <dbReference type="ARBA" id="ARBA00022782"/>
    </source>
</evidence>
<feature type="domain" description="EGF-like" evidence="21">
    <location>
        <begin position="232"/>
        <end position="271"/>
    </location>
</feature>
<keyword evidence="15" id="KW-0325">Glycoprotein</keyword>
<evidence type="ECO:0000256" key="10">
    <source>
        <dbReference type="ARBA" id="ARBA00023043"/>
    </source>
</evidence>
<dbReference type="GO" id="GO:0005509">
    <property type="term" value="F:calcium ion binding"/>
    <property type="evidence" value="ECO:0007669"/>
    <property type="project" value="InterPro"/>
</dbReference>
<keyword evidence="24" id="KW-1185">Reference proteome</keyword>
<dbReference type="Pfam" id="PF00066">
    <property type="entry name" value="Notch"/>
    <property type="match status" value="3"/>
</dbReference>
<evidence type="ECO:0000256" key="1">
    <source>
        <dbReference type="ARBA" id="ARBA00004123"/>
    </source>
</evidence>
<keyword evidence="6" id="KW-0221">Differentiation</keyword>
<evidence type="ECO:0000256" key="2">
    <source>
        <dbReference type="ARBA" id="ARBA00004251"/>
    </source>
</evidence>
<evidence type="ECO:0000256" key="11">
    <source>
        <dbReference type="ARBA" id="ARBA00023136"/>
    </source>
</evidence>
<dbReference type="SMART" id="SM00004">
    <property type="entry name" value="NL"/>
    <property type="match status" value="3"/>
</dbReference>